<dbReference type="SUPFAM" id="SSF57850">
    <property type="entry name" value="RING/U-box"/>
    <property type="match status" value="1"/>
</dbReference>
<proteinExistence type="predicted"/>
<evidence type="ECO:0000313" key="9">
    <source>
        <dbReference type="EMBL" id="OAX81528.1"/>
    </source>
</evidence>
<accession>A0A1B7NXK8</accession>
<dbReference type="PROSITE" id="PS50103">
    <property type="entry name" value="ZF_C3H1"/>
    <property type="match status" value="1"/>
</dbReference>
<dbReference type="STRING" id="1658172.A0A1B7NXK8"/>
<dbReference type="InterPro" id="IPR036855">
    <property type="entry name" value="Znf_CCCH_sf"/>
</dbReference>
<dbReference type="GO" id="GO:0000209">
    <property type="term" value="P:protein polyubiquitination"/>
    <property type="evidence" value="ECO:0007669"/>
    <property type="project" value="InterPro"/>
</dbReference>
<dbReference type="InterPro" id="IPR013083">
    <property type="entry name" value="Znf_RING/FYVE/PHD"/>
</dbReference>
<dbReference type="GO" id="GO:0061630">
    <property type="term" value="F:ubiquitin protein ligase activity"/>
    <property type="evidence" value="ECO:0007669"/>
    <property type="project" value="InterPro"/>
</dbReference>
<organism evidence="9 10">
    <name type="scientific">Emergomyces africanus</name>
    <dbReference type="NCBI Taxonomy" id="1955775"/>
    <lineage>
        <taxon>Eukaryota</taxon>
        <taxon>Fungi</taxon>
        <taxon>Dikarya</taxon>
        <taxon>Ascomycota</taxon>
        <taxon>Pezizomycotina</taxon>
        <taxon>Eurotiomycetes</taxon>
        <taxon>Eurotiomycetidae</taxon>
        <taxon>Onygenales</taxon>
        <taxon>Ajellomycetaceae</taxon>
        <taxon>Emergomyces</taxon>
    </lineage>
</organism>
<dbReference type="OrthoDB" id="250836at2759"/>
<dbReference type="AlphaFoldDB" id="A0A1B7NXK8"/>
<dbReference type="GO" id="GO:0008270">
    <property type="term" value="F:zinc ion binding"/>
    <property type="evidence" value="ECO:0007669"/>
    <property type="project" value="UniProtKB-KW"/>
</dbReference>
<feature type="domain" description="C3H1-type" evidence="8">
    <location>
        <begin position="16"/>
        <end position="43"/>
    </location>
</feature>
<dbReference type="Gene3D" id="3.30.40.10">
    <property type="entry name" value="Zinc/RING finger domain, C3HC4 (zinc finger)"/>
    <property type="match status" value="1"/>
</dbReference>
<dbReference type="Pfam" id="PF00097">
    <property type="entry name" value="zf-C3HC4"/>
    <property type="match status" value="1"/>
</dbReference>
<dbReference type="EMBL" id="LGUA01000459">
    <property type="protein sequence ID" value="OAX81528.1"/>
    <property type="molecule type" value="Genomic_DNA"/>
</dbReference>
<dbReference type="PROSITE" id="PS50089">
    <property type="entry name" value="ZF_RING_2"/>
    <property type="match status" value="1"/>
</dbReference>
<dbReference type="InterPro" id="IPR017907">
    <property type="entry name" value="Znf_RING_CS"/>
</dbReference>
<dbReference type="InterPro" id="IPR045072">
    <property type="entry name" value="MKRN-like"/>
</dbReference>
<feature type="compositionally biased region" description="Basic and acidic residues" evidence="6">
    <location>
        <begin position="1"/>
        <end position="13"/>
    </location>
</feature>
<dbReference type="InterPro" id="IPR000571">
    <property type="entry name" value="Znf_CCCH"/>
</dbReference>
<feature type="zinc finger region" description="C3H1-type" evidence="5">
    <location>
        <begin position="16"/>
        <end position="43"/>
    </location>
</feature>
<dbReference type="Proteomes" id="UP000091918">
    <property type="component" value="Unassembled WGS sequence"/>
</dbReference>
<evidence type="ECO:0000313" key="10">
    <source>
        <dbReference type="Proteomes" id="UP000091918"/>
    </source>
</evidence>
<evidence type="ECO:0000256" key="5">
    <source>
        <dbReference type="PROSITE-ProRule" id="PRU00723"/>
    </source>
</evidence>
<dbReference type="PANTHER" id="PTHR11224">
    <property type="entry name" value="MAKORIN-RELATED"/>
    <property type="match status" value="1"/>
</dbReference>
<feature type="region of interest" description="Disordered" evidence="6">
    <location>
        <begin position="47"/>
        <end position="97"/>
    </location>
</feature>
<keyword evidence="10" id="KW-1185">Reference proteome</keyword>
<protein>
    <submittedName>
        <fullName evidence="9">Uncharacterized protein</fullName>
    </submittedName>
</protein>
<name>A0A1B7NXK8_9EURO</name>
<dbReference type="PROSITE" id="PS00518">
    <property type="entry name" value="ZF_RING_1"/>
    <property type="match status" value="1"/>
</dbReference>
<evidence type="ECO:0000256" key="2">
    <source>
        <dbReference type="ARBA" id="ARBA00022723"/>
    </source>
</evidence>
<gene>
    <name evidence="9" type="ORF">ACJ72_04136</name>
</gene>
<dbReference type="InterPro" id="IPR018957">
    <property type="entry name" value="Znf_C3HC4_RING-type"/>
</dbReference>
<evidence type="ECO:0000256" key="6">
    <source>
        <dbReference type="SAM" id="MobiDB-lite"/>
    </source>
</evidence>
<evidence type="ECO:0000259" key="8">
    <source>
        <dbReference type="PROSITE" id="PS50103"/>
    </source>
</evidence>
<comment type="caution">
    <text evidence="9">The sequence shown here is derived from an EMBL/GenBank/DDBJ whole genome shotgun (WGS) entry which is preliminary data.</text>
</comment>
<keyword evidence="1" id="KW-0808">Transferase</keyword>
<keyword evidence="3 5" id="KW-0863">Zinc-finger</keyword>
<feature type="domain" description="RING-type" evidence="7">
    <location>
        <begin position="99"/>
        <end position="158"/>
    </location>
</feature>
<evidence type="ECO:0000256" key="3">
    <source>
        <dbReference type="ARBA" id="ARBA00022771"/>
    </source>
</evidence>
<dbReference type="InterPro" id="IPR001841">
    <property type="entry name" value="Znf_RING"/>
</dbReference>
<dbReference type="Gene3D" id="4.10.1000.10">
    <property type="entry name" value="Zinc finger, CCCH-type"/>
    <property type="match status" value="1"/>
</dbReference>
<sequence length="383" mass="42206">MESEPQDSREPRTRLPPGQVDCKWWKRGHCFRGDQCYFRHDDAVAGVDKPLPRRRPEAGATAANSCTVAGAPAASESAAEHAPPSATNPPNSKTSEEQCGICMETPTIFGLLVNCDHVFCLDCIRSWRSSVGTSAEDMISSAHSSISRKTTKTCPLCRTKSEYVVPSPVFPTPPQPTTFVTGATMGDTVNTNDPAGISEPSRADNLAKAKIIDGYLARLKVIPCRYFEESIQRWQELPIIENPDPAVGGIVYPAFSGECLFGNECHFAHNHPLTKAPYIFTSKEIASMKRANHARRARALRRAVHGQTRRRSVVRENPLELNEMLETISIDDDYESSAMSDLPPFLEDAGSDFMIDDGFVFYDVLVGSIWPAESDDDGIFDFS</sequence>
<evidence type="ECO:0000256" key="1">
    <source>
        <dbReference type="ARBA" id="ARBA00022679"/>
    </source>
</evidence>
<dbReference type="CDD" id="cd16521">
    <property type="entry name" value="RING-HC_MKRN"/>
    <property type="match status" value="1"/>
</dbReference>
<dbReference type="PANTHER" id="PTHR11224:SF10">
    <property type="entry name" value="IP09428P-RELATED"/>
    <property type="match status" value="1"/>
</dbReference>
<reference evidence="9 10" key="1">
    <citation type="submission" date="2015-07" db="EMBL/GenBank/DDBJ databases">
        <title>Emmonsia species relationships and genome sequence.</title>
        <authorList>
            <person name="Cuomo C.A."/>
            <person name="Schwartz I.S."/>
            <person name="Kenyon C."/>
            <person name="de Hoog G.S."/>
            <person name="Govender N.P."/>
            <person name="Botha A."/>
            <person name="Moreno L."/>
            <person name="de Vries M."/>
            <person name="Munoz J.F."/>
            <person name="Stielow J.B."/>
        </authorList>
    </citation>
    <scope>NUCLEOTIDE SEQUENCE [LARGE SCALE GENOMIC DNA]</scope>
    <source>
        <strain evidence="9 10">CBS 136260</strain>
    </source>
</reference>
<dbReference type="SMART" id="SM00184">
    <property type="entry name" value="RING"/>
    <property type="match status" value="1"/>
</dbReference>
<evidence type="ECO:0000256" key="4">
    <source>
        <dbReference type="ARBA" id="ARBA00022833"/>
    </source>
</evidence>
<feature type="compositionally biased region" description="Low complexity" evidence="6">
    <location>
        <begin position="69"/>
        <end position="85"/>
    </location>
</feature>
<feature type="region of interest" description="Disordered" evidence="6">
    <location>
        <begin position="1"/>
        <end position="20"/>
    </location>
</feature>
<evidence type="ECO:0000259" key="7">
    <source>
        <dbReference type="PROSITE" id="PS50089"/>
    </source>
</evidence>
<keyword evidence="4 5" id="KW-0862">Zinc</keyword>
<dbReference type="SUPFAM" id="SSF90229">
    <property type="entry name" value="CCCH zinc finger"/>
    <property type="match status" value="1"/>
</dbReference>
<keyword evidence="2 5" id="KW-0479">Metal-binding</keyword>
<dbReference type="SMART" id="SM00356">
    <property type="entry name" value="ZnF_C3H1"/>
    <property type="match status" value="2"/>
</dbReference>